<dbReference type="Gene3D" id="2.120.10.30">
    <property type="entry name" value="TolB, C-terminal domain"/>
    <property type="match status" value="2"/>
</dbReference>
<feature type="signal peptide" evidence="1">
    <location>
        <begin position="1"/>
        <end position="19"/>
    </location>
</feature>
<dbReference type="InterPro" id="IPR011042">
    <property type="entry name" value="6-blade_b-propeller_TolB-like"/>
</dbReference>
<feature type="chain" id="PRO_5043270577" evidence="1">
    <location>
        <begin position="20"/>
        <end position="775"/>
    </location>
</feature>
<evidence type="ECO:0000256" key="1">
    <source>
        <dbReference type="SAM" id="SignalP"/>
    </source>
</evidence>
<proteinExistence type="predicted"/>
<dbReference type="Gene3D" id="3.20.20.80">
    <property type="entry name" value="Glycosidases"/>
    <property type="match status" value="1"/>
</dbReference>
<gene>
    <name evidence="2" type="ORF">C1SCF055_LOCUS20212</name>
</gene>
<dbReference type="SUPFAM" id="SSF63825">
    <property type="entry name" value="YWTD domain"/>
    <property type="match status" value="1"/>
</dbReference>
<dbReference type="AlphaFoldDB" id="A0A9P1CL85"/>
<evidence type="ECO:0000313" key="4">
    <source>
        <dbReference type="Proteomes" id="UP001152797"/>
    </source>
</evidence>
<comment type="caution">
    <text evidence="2">The sequence shown here is derived from an EMBL/GenBank/DDBJ whole genome shotgun (WGS) entry which is preliminary data.</text>
</comment>
<protein>
    <submittedName>
        <fullName evidence="3">GH18 domain-containing protein</fullName>
    </submittedName>
</protein>
<accession>A0A9P1CL85</accession>
<dbReference type="EMBL" id="CAMXCT010001835">
    <property type="protein sequence ID" value="CAI3993466.1"/>
    <property type="molecule type" value="Genomic_DNA"/>
</dbReference>
<reference evidence="3 4" key="2">
    <citation type="submission" date="2024-05" db="EMBL/GenBank/DDBJ databases">
        <authorList>
            <person name="Chen Y."/>
            <person name="Shah S."/>
            <person name="Dougan E. K."/>
            <person name="Thang M."/>
            <person name="Chan C."/>
        </authorList>
    </citation>
    <scope>NUCLEOTIDE SEQUENCE [LARGE SCALE GENOMIC DNA]</scope>
</reference>
<organism evidence="2">
    <name type="scientific">Cladocopium goreaui</name>
    <dbReference type="NCBI Taxonomy" id="2562237"/>
    <lineage>
        <taxon>Eukaryota</taxon>
        <taxon>Sar</taxon>
        <taxon>Alveolata</taxon>
        <taxon>Dinophyceae</taxon>
        <taxon>Suessiales</taxon>
        <taxon>Symbiodiniaceae</taxon>
        <taxon>Cladocopium</taxon>
    </lineage>
</organism>
<evidence type="ECO:0000313" key="2">
    <source>
        <dbReference type="EMBL" id="CAI3993466.1"/>
    </source>
</evidence>
<sequence length="775" mass="85027">MPVLSLLGTLLACSILAASNVVHHSLPEGPIIAAWQNWGRCNESQTLLAVERGVNVIFWFASSLLKVDGKPQVAGPLPDLDCVARVRKSIEAKEAGWSSAMQILIDLDTRHLITIGGWNGPHPDTSFTGEEWFHAWHTWNQGLALPFDGFDWDLEGNDWTQSRYNVFSSACMQLVVDMSSFAKKAGYLVTMAPAQTYFDVTTSKFNRFLNNSNEDYHPDFFYRGRNCYAYWWAAAPEGTFDLVTIQLYESYAPAMQALHSGISEEEYLQSYAAQFLNGWTIHFDDPSLPLQGDVKIQVPHSKLLLGVSWGSPPKWAFFWPEQLAAAYQAAKEVERPRGYSFWMIGLEDTFGNHSNRTLSFAHGLNQFLHVRGGRRMQSIPACASDIALQTVGVTAVNCFAGGRFVFIGAPNTESARLAICEIDVVIRGPKEVKQYMGAIGRPVDIRVDGVGMLPEDRIRIIKPSILCGSATADSMDSALVERTRPYGAPEVESSEVERWLDVEFLRMGFYKATRSPRRFGGFDLLVQWHVQLRQRRSQGTTGDFTFLIGFAVITGEMRTVAGNGTEPVRNVDEWEDLYTVRVGSVNGMALSADGLTLYWAEPHRVREANLVNGSVRTLVGDLQAGNCVAPGFVCGDGLPGTSARLNDPRGLAVCRGELLIADHMNSRIRAYNFETGIITTKVGTDHGYSGDGGAPNLAKLSGPTGVVCDDLRGYWIADTGNSAIRGVRVSPGQSDVISTVVGGLGQGLATPGTWSNQAQLDHPMQLATPGRIFHG</sequence>
<evidence type="ECO:0000313" key="3">
    <source>
        <dbReference type="EMBL" id="CAL4780778.1"/>
    </source>
</evidence>
<dbReference type="OrthoDB" id="2145504at2759"/>
<dbReference type="SUPFAM" id="SSF51445">
    <property type="entry name" value="(Trans)glycosidases"/>
    <property type="match status" value="1"/>
</dbReference>
<keyword evidence="1" id="KW-0732">Signal</keyword>
<dbReference type="Proteomes" id="UP001152797">
    <property type="component" value="Unassembled WGS sequence"/>
</dbReference>
<dbReference type="EMBL" id="CAMXCT020001835">
    <property type="protein sequence ID" value="CAL1146841.1"/>
    <property type="molecule type" value="Genomic_DNA"/>
</dbReference>
<dbReference type="EMBL" id="CAMXCT030001835">
    <property type="protein sequence ID" value="CAL4780778.1"/>
    <property type="molecule type" value="Genomic_DNA"/>
</dbReference>
<name>A0A9P1CL85_9DINO</name>
<reference evidence="2" key="1">
    <citation type="submission" date="2022-10" db="EMBL/GenBank/DDBJ databases">
        <authorList>
            <person name="Chen Y."/>
            <person name="Dougan E. K."/>
            <person name="Chan C."/>
            <person name="Rhodes N."/>
            <person name="Thang M."/>
        </authorList>
    </citation>
    <scope>NUCLEOTIDE SEQUENCE</scope>
</reference>
<keyword evidence="4" id="KW-1185">Reference proteome</keyword>
<dbReference type="InterPro" id="IPR017853">
    <property type="entry name" value="GH"/>
</dbReference>